<comment type="caution">
    <text evidence="2">The sequence shown here is derived from an EMBL/GenBank/DDBJ whole genome shotgun (WGS) entry which is preliminary data.</text>
</comment>
<reference evidence="2 3" key="1">
    <citation type="submission" date="2024-01" db="EMBL/GenBank/DDBJ databases">
        <authorList>
            <person name="Allen C."/>
            <person name="Tagirdzhanova G."/>
        </authorList>
    </citation>
    <scope>NUCLEOTIDE SEQUENCE [LARGE SCALE GENOMIC DNA]</scope>
</reference>
<dbReference type="EMBL" id="CAWUHC010000025">
    <property type="protein sequence ID" value="CAK7218905.1"/>
    <property type="molecule type" value="Genomic_DNA"/>
</dbReference>
<dbReference type="Proteomes" id="UP001642406">
    <property type="component" value="Unassembled WGS sequence"/>
</dbReference>
<organism evidence="2 3">
    <name type="scientific">Sporothrix bragantina</name>
    <dbReference type="NCBI Taxonomy" id="671064"/>
    <lineage>
        <taxon>Eukaryota</taxon>
        <taxon>Fungi</taxon>
        <taxon>Dikarya</taxon>
        <taxon>Ascomycota</taxon>
        <taxon>Pezizomycotina</taxon>
        <taxon>Sordariomycetes</taxon>
        <taxon>Sordariomycetidae</taxon>
        <taxon>Ophiostomatales</taxon>
        <taxon>Ophiostomataceae</taxon>
        <taxon>Sporothrix</taxon>
    </lineage>
</organism>
<protein>
    <submittedName>
        <fullName evidence="2">Uncharacterized protein</fullName>
    </submittedName>
</protein>
<keyword evidence="3" id="KW-1185">Reference proteome</keyword>
<evidence type="ECO:0000256" key="1">
    <source>
        <dbReference type="SAM" id="MobiDB-lite"/>
    </source>
</evidence>
<name>A0ABP0BH32_9PEZI</name>
<feature type="region of interest" description="Disordered" evidence="1">
    <location>
        <begin position="80"/>
        <end position="127"/>
    </location>
</feature>
<evidence type="ECO:0000313" key="3">
    <source>
        <dbReference type="Proteomes" id="UP001642406"/>
    </source>
</evidence>
<gene>
    <name evidence="2" type="ORF">SBRCBS47491_003664</name>
</gene>
<evidence type="ECO:0000313" key="2">
    <source>
        <dbReference type="EMBL" id="CAK7218905.1"/>
    </source>
</evidence>
<proteinExistence type="predicted"/>
<feature type="compositionally biased region" description="Low complexity" evidence="1">
    <location>
        <begin position="81"/>
        <end position="94"/>
    </location>
</feature>
<sequence>MSTAADEPCNLTPTELMQKVYEIIQIVQTFALLIQEIRALCVKSFYRWLFGIIFYYTPQLNPFRLVDAYSAAAEAIRNKQQNEQNTGNGQQQTGDAKTVVLITEEPGEGNETLSSPPPELPNVCGCP</sequence>
<accession>A0ABP0BH32</accession>